<evidence type="ECO:0000256" key="2">
    <source>
        <dbReference type="ARBA" id="ARBA00022481"/>
    </source>
</evidence>
<dbReference type="EMBL" id="JBHSQW010000035">
    <property type="protein sequence ID" value="MFC5995910.1"/>
    <property type="molecule type" value="Genomic_DNA"/>
</dbReference>
<dbReference type="InterPro" id="IPR020783">
    <property type="entry name" value="Ribosomal_uL11_C"/>
</dbReference>
<evidence type="ECO:0000256" key="8">
    <source>
        <dbReference type="RuleBase" id="RU003978"/>
    </source>
</evidence>
<comment type="subunit">
    <text evidence="7">Part of the ribosomal stalk of the 50S ribosomal subunit. Interacts with L10 and the large rRNA to form the base of the stalk. L10 forms an elongated spine to which L12 dimers bind in a sequential fashion forming a multimeric L10(L12)X complex.</text>
</comment>
<evidence type="ECO:0000256" key="4">
    <source>
        <dbReference type="ARBA" id="ARBA00022884"/>
    </source>
</evidence>
<name>A0ABW1J629_9PSEU</name>
<dbReference type="SUPFAM" id="SSF54747">
    <property type="entry name" value="Ribosomal L11/L12e N-terminal domain"/>
    <property type="match status" value="1"/>
</dbReference>
<comment type="similarity">
    <text evidence="1 7 8">Belongs to the universal ribosomal protein uL11 family.</text>
</comment>
<dbReference type="InterPro" id="IPR020784">
    <property type="entry name" value="Ribosomal_uL11_N"/>
</dbReference>
<dbReference type="InterPro" id="IPR000911">
    <property type="entry name" value="Ribosomal_uL11"/>
</dbReference>
<feature type="domain" description="Large ribosomal subunit protein uL11 C-terminal" evidence="9">
    <location>
        <begin position="73"/>
        <end position="139"/>
    </location>
</feature>
<dbReference type="HAMAP" id="MF_00736">
    <property type="entry name" value="Ribosomal_uL11"/>
    <property type="match status" value="1"/>
</dbReference>
<dbReference type="InterPro" id="IPR036796">
    <property type="entry name" value="Ribosomal_uL11_N_sf"/>
</dbReference>
<feature type="domain" description="Large ribosomal subunit protein uL11 N-terminal" evidence="10">
    <location>
        <begin position="12"/>
        <end position="68"/>
    </location>
</feature>
<comment type="caution">
    <text evidence="11">The sequence shown here is derived from an EMBL/GenBank/DDBJ whole genome shotgun (WGS) entry which is preliminary data.</text>
</comment>
<keyword evidence="4 7" id="KW-0694">RNA-binding</keyword>
<keyword evidence="3 7" id="KW-0699">rRNA-binding</keyword>
<dbReference type="Pfam" id="PF00298">
    <property type="entry name" value="Ribosomal_L11"/>
    <property type="match status" value="1"/>
</dbReference>
<proteinExistence type="inferred from homology"/>
<evidence type="ECO:0000256" key="7">
    <source>
        <dbReference type="HAMAP-Rule" id="MF_00736"/>
    </source>
</evidence>
<dbReference type="CDD" id="cd00349">
    <property type="entry name" value="Ribosomal_L11"/>
    <property type="match status" value="1"/>
</dbReference>
<dbReference type="PANTHER" id="PTHR11661:SF1">
    <property type="entry name" value="LARGE RIBOSOMAL SUBUNIT PROTEIN UL11M"/>
    <property type="match status" value="1"/>
</dbReference>
<dbReference type="Gene3D" id="3.30.1550.10">
    <property type="entry name" value="Ribosomal protein L11/L12, N-terminal domain"/>
    <property type="match status" value="1"/>
</dbReference>
<keyword evidence="6 7" id="KW-0687">Ribonucleoprotein</keyword>
<dbReference type="InterPro" id="IPR036769">
    <property type="entry name" value="Ribosomal_uL11_C_sf"/>
</dbReference>
<evidence type="ECO:0000259" key="10">
    <source>
        <dbReference type="Pfam" id="PF03946"/>
    </source>
</evidence>
<reference evidence="12" key="1">
    <citation type="journal article" date="2019" name="Int. J. Syst. Evol. Microbiol.">
        <title>The Global Catalogue of Microorganisms (GCM) 10K type strain sequencing project: providing services to taxonomists for standard genome sequencing and annotation.</title>
        <authorList>
            <consortium name="The Broad Institute Genomics Platform"/>
            <consortium name="The Broad Institute Genome Sequencing Center for Infectious Disease"/>
            <person name="Wu L."/>
            <person name="Ma J."/>
        </authorList>
    </citation>
    <scope>NUCLEOTIDE SEQUENCE [LARGE SCALE GENOMIC DNA]</scope>
    <source>
        <strain evidence="12">CCM 8391</strain>
    </source>
</reference>
<organism evidence="11 12">
    <name type="scientific">Pseudonocardia hispaniensis</name>
    <dbReference type="NCBI Taxonomy" id="904933"/>
    <lineage>
        <taxon>Bacteria</taxon>
        <taxon>Bacillati</taxon>
        <taxon>Actinomycetota</taxon>
        <taxon>Actinomycetes</taxon>
        <taxon>Pseudonocardiales</taxon>
        <taxon>Pseudonocardiaceae</taxon>
        <taxon>Pseudonocardia</taxon>
    </lineage>
</organism>
<dbReference type="SMART" id="SM00649">
    <property type="entry name" value="RL11"/>
    <property type="match status" value="1"/>
</dbReference>
<evidence type="ECO:0000313" key="11">
    <source>
        <dbReference type="EMBL" id="MFC5995910.1"/>
    </source>
</evidence>
<evidence type="ECO:0000259" key="9">
    <source>
        <dbReference type="Pfam" id="PF00298"/>
    </source>
</evidence>
<keyword evidence="12" id="KW-1185">Reference proteome</keyword>
<sequence>MPPRARKIAHRVRIDLTAGDAPMMELGKMLGQTGINLVEVKRRYDEATAGQRGDIVPAVVLVFEDRSFELQLRTPPTAFLIRRALGAKGASRAGHDNGRTLTADQLRAIAERKLPDLNTLDIEAAMRTVAGTARSMGVTCLPEDVT</sequence>
<dbReference type="Proteomes" id="UP001596302">
    <property type="component" value="Unassembled WGS sequence"/>
</dbReference>
<comment type="function">
    <text evidence="7">Forms part of the ribosomal stalk which helps the ribosome interact with GTP-bound translation factors.</text>
</comment>
<evidence type="ECO:0000313" key="12">
    <source>
        <dbReference type="Proteomes" id="UP001596302"/>
    </source>
</evidence>
<dbReference type="GO" id="GO:0005840">
    <property type="term" value="C:ribosome"/>
    <property type="evidence" value="ECO:0007669"/>
    <property type="project" value="UniProtKB-KW"/>
</dbReference>
<dbReference type="RefSeq" id="WP_379586304.1">
    <property type="nucleotide sequence ID" value="NZ_JBHSQW010000035.1"/>
</dbReference>
<dbReference type="Pfam" id="PF03946">
    <property type="entry name" value="Ribosomal_L11_N"/>
    <property type="match status" value="1"/>
</dbReference>
<dbReference type="Gene3D" id="1.10.10.250">
    <property type="entry name" value="Ribosomal protein L11, C-terminal domain"/>
    <property type="match status" value="1"/>
</dbReference>
<comment type="PTM">
    <text evidence="7">One or more lysine residues are methylated.</text>
</comment>
<gene>
    <name evidence="7" type="primary">rplK</name>
    <name evidence="11" type="ORF">ACFQE5_17010</name>
</gene>
<keyword evidence="2 7" id="KW-0488">Methylation</keyword>
<evidence type="ECO:0000256" key="3">
    <source>
        <dbReference type="ARBA" id="ARBA00022730"/>
    </source>
</evidence>
<accession>A0ABW1J629</accession>
<evidence type="ECO:0000256" key="5">
    <source>
        <dbReference type="ARBA" id="ARBA00022980"/>
    </source>
</evidence>
<dbReference type="PANTHER" id="PTHR11661">
    <property type="entry name" value="60S RIBOSOMAL PROTEIN L12"/>
    <property type="match status" value="1"/>
</dbReference>
<keyword evidence="5 7" id="KW-0689">Ribosomal protein</keyword>
<evidence type="ECO:0000256" key="1">
    <source>
        <dbReference type="ARBA" id="ARBA00010537"/>
    </source>
</evidence>
<dbReference type="SUPFAM" id="SSF46906">
    <property type="entry name" value="Ribosomal protein L11, C-terminal domain"/>
    <property type="match status" value="1"/>
</dbReference>
<protein>
    <recommendedName>
        <fullName evidence="7">Large ribosomal subunit protein uL11</fullName>
    </recommendedName>
</protein>
<evidence type="ECO:0000256" key="6">
    <source>
        <dbReference type="ARBA" id="ARBA00023274"/>
    </source>
</evidence>